<protein>
    <submittedName>
        <fullName evidence="1">Uncharacterized protein</fullName>
    </submittedName>
</protein>
<reference evidence="1 2" key="1">
    <citation type="submission" date="2024-11" db="EMBL/GenBank/DDBJ databases">
        <title>A near-complete genome assembly of Cinchona calisaya.</title>
        <authorList>
            <person name="Lian D.C."/>
            <person name="Zhao X.W."/>
            <person name="Wei L."/>
        </authorList>
    </citation>
    <scope>NUCLEOTIDE SEQUENCE [LARGE SCALE GENOMIC DNA]</scope>
    <source>
        <tissue evidence="1">Nenye</tissue>
    </source>
</reference>
<gene>
    <name evidence="1" type="ORF">ACH5RR_009096</name>
</gene>
<dbReference type="EMBL" id="JBJUIK010000004">
    <property type="protein sequence ID" value="KAL3529774.1"/>
    <property type="molecule type" value="Genomic_DNA"/>
</dbReference>
<dbReference type="PANTHER" id="PTHR31223:SF56">
    <property type="entry name" value="CYTOKININ RIBOSIDE 5'-MONOPHOSPHATE PHOSPHORIBOHYDROLASE"/>
    <property type="match status" value="1"/>
</dbReference>
<dbReference type="Gene3D" id="3.40.50.450">
    <property type="match status" value="1"/>
</dbReference>
<accession>A0ABD3AF03</accession>
<name>A0ABD3AF03_9GENT</name>
<comment type="caution">
    <text evidence="1">The sequence shown here is derived from an EMBL/GenBank/DDBJ whole genome shotgun (WGS) entry which is preliminary data.</text>
</comment>
<evidence type="ECO:0000313" key="1">
    <source>
        <dbReference type="EMBL" id="KAL3529774.1"/>
    </source>
</evidence>
<dbReference type="PANTHER" id="PTHR31223">
    <property type="entry name" value="LOG FAMILY PROTEIN YJL055W"/>
    <property type="match status" value="1"/>
</dbReference>
<evidence type="ECO:0000313" key="2">
    <source>
        <dbReference type="Proteomes" id="UP001630127"/>
    </source>
</evidence>
<dbReference type="Proteomes" id="UP001630127">
    <property type="component" value="Unassembled WGS sequence"/>
</dbReference>
<keyword evidence="2" id="KW-1185">Reference proteome</keyword>
<sequence>MELNEGVRGKEKDRLAYGYYDCLLGLFDKGVEEGFIRNSARDNVISAQTAGQLIEEMEDYVPLHNKVAPRRSWNVKTLNLQRHRCSYVLPKDKNGTALFNDFLLEHYCKECIQEKKCDFSK</sequence>
<organism evidence="1 2">
    <name type="scientific">Cinchona calisaya</name>
    <dbReference type="NCBI Taxonomy" id="153742"/>
    <lineage>
        <taxon>Eukaryota</taxon>
        <taxon>Viridiplantae</taxon>
        <taxon>Streptophyta</taxon>
        <taxon>Embryophyta</taxon>
        <taxon>Tracheophyta</taxon>
        <taxon>Spermatophyta</taxon>
        <taxon>Magnoliopsida</taxon>
        <taxon>eudicotyledons</taxon>
        <taxon>Gunneridae</taxon>
        <taxon>Pentapetalae</taxon>
        <taxon>asterids</taxon>
        <taxon>lamiids</taxon>
        <taxon>Gentianales</taxon>
        <taxon>Rubiaceae</taxon>
        <taxon>Cinchonoideae</taxon>
        <taxon>Cinchoneae</taxon>
        <taxon>Cinchona</taxon>
    </lineage>
</organism>
<proteinExistence type="predicted"/>
<dbReference type="AlphaFoldDB" id="A0ABD3AF03"/>